<keyword evidence="17" id="KW-1185">Reference proteome</keyword>
<keyword evidence="8 16" id="KW-0675">Receptor</keyword>
<evidence type="ECO:0000256" key="4">
    <source>
        <dbReference type="ARBA" id="ARBA00022692"/>
    </source>
</evidence>
<dbReference type="Gene3D" id="2.40.170.20">
    <property type="entry name" value="TonB-dependent receptor, beta-barrel domain"/>
    <property type="match status" value="1"/>
</dbReference>
<reference evidence="16 17" key="1">
    <citation type="submission" date="2021-02" db="EMBL/GenBank/DDBJ databases">
        <title>De Novo genome assembly of isolated myxobacteria.</title>
        <authorList>
            <person name="Stevens D.C."/>
        </authorList>
    </citation>
    <scope>NUCLEOTIDE SEQUENCE [LARGE SCALE GENOMIC DNA]</scope>
    <source>
        <strain evidence="16 17">SCHIC003</strain>
    </source>
</reference>
<dbReference type="Gene3D" id="2.170.130.10">
    <property type="entry name" value="TonB-dependent receptor, plug domain"/>
    <property type="match status" value="1"/>
</dbReference>
<name>A0ABX7N1U5_9BACT</name>
<evidence type="ECO:0000256" key="5">
    <source>
        <dbReference type="ARBA" id="ARBA00022729"/>
    </source>
</evidence>
<dbReference type="PANTHER" id="PTHR30069">
    <property type="entry name" value="TONB-DEPENDENT OUTER MEMBRANE RECEPTOR"/>
    <property type="match status" value="1"/>
</dbReference>
<comment type="subcellular location">
    <subcellularLocation>
        <location evidence="1 10">Cell outer membrane</location>
        <topology evidence="1 10">Multi-pass membrane protein</topology>
    </subcellularLocation>
</comment>
<dbReference type="SUPFAM" id="SSF56935">
    <property type="entry name" value="Porins"/>
    <property type="match status" value="1"/>
</dbReference>
<feature type="compositionally biased region" description="Low complexity" evidence="12">
    <location>
        <begin position="92"/>
        <end position="104"/>
    </location>
</feature>
<accession>A0ABX7N1U5</accession>
<feature type="region of interest" description="Disordered" evidence="12">
    <location>
        <begin position="28"/>
        <end position="149"/>
    </location>
</feature>
<evidence type="ECO:0000259" key="14">
    <source>
        <dbReference type="Pfam" id="PF00593"/>
    </source>
</evidence>
<dbReference type="CDD" id="cd01347">
    <property type="entry name" value="ligand_gated_channel"/>
    <property type="match status" value="1"/>
</dbReference>
<feature type="compositionally biased region" description="Polar residues" evidence="12">
    <location>
        <begin position="38"/>
        <end position="56"/>
    </location>
</feature>
<evidence type="ECO:0000256" key="1">
    <source>
        <dbReference type="ARBA" id="ARBA00004571"/>
    </source>
</evidence>
<evidence type="ECO:0000256" key="2">
    <source>
        <dbReference type="ARBA" id="ARBA00022448"/>
    </source>
</evidence>
<evidence type="ECO:0000256" key="10">
    <source>
        <dbReference type="PROSITE-ProRule" id="PRU01360"/>
    </source>
</evidence>
<evidence type="ECO:0000256" key="6">
    <source>
        <dbReference type="ARBA" id="ARBA00023077"/>
    </source>
</evidence>
<dbReference type="InterPro" id="IPR012910">
    <property type="entry name" value="Plug_dom"/>
</dbReference>
<comment type="similarity">
    <text evidence="10 11">Belongs to the TonB-dependent receptor family.</text>
</comment>
<dbReference type="EMBL" id="CP071091">
    <property type="protein sequence ID" value="QSQ12692.1"/>
    <property type="molecule type" value="Genomic_DNA"/>
</dbReference>
<keyword evidence="2 10" id="KW-0813">Transport</keyword>
<evidence type="ECO:0000256" key="3">
    <source>
        <dbReference type="ARBA" id="ARBA00022452"/>
    </source>
</evidence>
<dbReference type="InterPro" id="IPR000531">
    <property type="entry name" value="Beta-barrel_TonB"/>
</dbReference>
<evidence type="ECO:0000256" key="12">
    <source>
        <dbReference type="SAM" id="MobiDB-lite"/>
    </source>
</evidence>
<evidence type="ECO:0000256" key="8">
    <source>
        <dbReference type="ARBA" id="ARBA00023170"/>
    </source>
</evidence>
<organism evidence="16 17">
    <name type="scientific">Myxococcus landrumensis</name>
    <dbReference type="NCBI Taxonomy" id="2813577"/>
    <lineage>
        <taxon>Bacteria</taxon>
        <taxon>Pseudomonadati</taxon>
        <taxon>Myxococcota</taxon>
        <taxon>Myxococcia</taxon>
        <taxon>Myxococcales</taxon>
        <taxon>Cystobacterineae</taxon>
        <taxon>Myxococcaceae</taxon>
        <taxon>Myxococcus</taxon>
    </lineage>
</organism>
<proteinExistence type="inferred from homology"/>
<sequence>MPRRSSVITSAHRLLPWLLLPSMALAQPGDSATGPASAETSVAASQAPSATATLHGTPSGPGAPATVAHSEATPDESHAPAEAATPHVISGDARTPAASSSSDASTREPPPLAEAGAATPDPPLAEPDAPARTVVTGTRMPRPVRDVPSTTVVLPREEINRSPTLTQDSLVRTLPSVATFRRTPSLVADPTAQGLNVRGLAPSGVARTLVLLDGVPVNDPLGGWVFWRSLPRLGLERIEVVPGGGSALYGSSALGGVVQLISRPITGPALDADVTYGNRGTGLLAARGAQRWGPIAAALETELLTSNGYPIVTPTQRGAIDSDTPSNHVVLNGRVDAQPSDALSLSARANLFRENQNGGTRFTTARVELAQLSANARLQTDTLGTFSLDLFGRTLRFEQDRARVAQDRAAESLAASQAVPANDQGASLVWTAPGWTAGGVHHLSAGIDTRRLAGTSRERLFPPTQSPDTVVSREAGGTQWASGLFLQDLYAITPALELSAALRLDVWRNTQGLQRVDRVSGASDSTTFDDRTENQLSPRLGLRWRPWEALTLRASGYRAFRAPTLNELYRPFQVGTVLTAANADLRAERLWGAEAGVEVEPLRTLTARVTGFWNVLEDPITNVTLPGGTGRQRQNLGQARVRGVEASLDWRLSRRWTTLLAYTFVDPTVTAAPGQPELVGRQLAQDPRHRGTASLTFEDPSLLTATVQLRATGPQFEDDLNERRMGGALVVDAALSRRLFWKVDLFAAVENLFDREYLAGRAGVDTLGPPLLARVGLRLRDAL</sequence>
<dbReference type="Pfam" id="PF07715">
    <property type="entry name" value="Plug"/>
    <property type="match status" value="1"/>
</dbReference>
<evidence type="ECO:0000256" key="11">
    <source>
        <dbReference type="RuleBase" id="RU003357"/>
    </source>
</evidence>
<dbReference type="InterPro" id="IPR037066">
    <property type="entry name" value="Plug_dom_sf"/>
</dbReference>
<evidence type="ECO:0000256" key="9">
    <source>
        <dbReference type="ARBA" id="ARBA00023237"/>
    </source>
</evidence>
<feature type="domain" description="TonB-dependent receptor-like beta-barrel" evidence="14">
    <location>
        <begin position="322"/>
        <end position="752"/>
    </location>
</feature>
<dbReference type="InterPro" id="IPR039426">
    <property type="entry name" value="TonB-dep_rcpt-like"/>
</dbReference>
<dbReference type="InterPro" id="IPR036942">
    <property type="entry name" value="Beta-barrel_TonB_sf"/>
</dbReference>
<gene>
    <name evidence="16" type="ORF">JY572_30720</name>
</gene>
<evidence type="ECO:0000313" key="16">
    <source>
        <dbReference type="EMBL" id="QSQ12692.1"/>
    </source>
</evidence>
<protein>
    <submittedName>
        <fullName evidence="16">TonB-dependent receptor</fullName>
    </submittedName>
</protein>
<feature type="signal peptide" evidence="13">
    <location>
        <begin position="1"/>
        <end position="26"/>
    </location>
</feature>
<keyword evidence="4 10" id="KW-0812">Transmembrane</keyword>
<evidence type="ECO:0000313" key="17">
    <source>
        <dbReference type="Proteomes" id="UP000663090"/>
    </source>
</evidence>
<feature type="chain" id="PRO_5047152397" evidence="13">
    <location>
        <begin position="27"/>
        <end position="783"/>
    </location>
</feature>
<keyword evidence="7 10" id="KW-0472">Membrane</keyword>
<evidence type="ECO:0000256" key="13">
    <source>
        <dbReference type="SAM" id="SignalP"/>
    </source>
</evidence>
<keyword evidence="9 10" id="KW-0998">Cell outer membrane</keyword>
<dbReference type="PROSITE" id="PS52016">
    <property type="entry name" value="TONB_DEPENDENT_REC_3"/>
    <property type="match status" value="1"/>
</dbReference>
<dbReference type="Pfam" id="PF00593">
    <property type="entry name" value="TonB_dep_Rec_b-barrel"/>
    <property type="match status" value="1"/>
</dbReference>
<keyword evidence="3 10" id="KW-1134">Transmembrane beta strand</keyword>
<evidence type="ECO:0000259" key="15">
    <source>
        <dbReference type="Pfam" id="PF07715"/>
    </source>
</evidence>
<keyword evidence="5 13" id="KW-0732">Signal</keyword>
<evidence type="ECO:0000256" key="7">
    <source>
        <dbReference type="ARBA" id="ARBA00023136"/>
    </source>
</evidence>
<feature type="domain" description="TonB-dependent receptor plug" evidence="15">
    <location>
        <begin position="144"/>
        <end position="257"/>
    </location>
</feature>
<dbReference type="PANTHER" id="PTHR30069:SF29">
    <property type="entry name" value="HEMOGLOBIN AND HEMOGLOBIN-HAPTOGLOBIN-BINDING PROTEIN 1-RELATED"/>
    <property type="match status" value="1"/>
</dbReference>
<keyword evidence="6 11" id="KW-0798">TonB box</keyword>
<dbReference type="Proteomes" id="UP000663090">
    <property type="component" value="Chromosome"/>
</dbReference>